<name>A0A2U1SQ00_METSR</name>
<accession>A0A2U1SQ00</accession>
<gene>
    <name evidence="2" type="ORF">C5689_11800</name>
</gene>
<dbReference type="RefSeq" id="WP_206605365.1">
    <property type="nucleotide sequence ID" value="NZ_BGJY01000009.1"/>
</dbReference>
<evidence type="ECO:0000256" key="1">
    <source>
        <dbReference type="SAM" id="Phobius"/>
    </source>
</evidence>
<dbReference type="EMBL" id="PUIV01000017">
    <property type="protein sequence ID" value="PWB93673.1"/>
    <property type="molecule type" value="Genomic_DNA"/>
</dbReference>
<dbReference type="InterPro" id="IPR013207">
    <property type="entry name" value="LGFP"/>
</dbReference>
<dbReference type="AlphaFoldDB" id="A0A2U1SQ00"/>
<proteinExistence type="predicted"/>
<dbReference type="Proteomes" id="UP000245137">
    <property type="component" value="Unassembled WGS sequence"/>
</dbReference>
<dbReference type="Pfam" id="PF08310">
    <property type="entry name" value="LGFP"/>
    <property type="match status" value="5"/>
</dbReference>
<feature type="transmembrane region" description="Helical" evidence="1">
    <location>
        <begin position="6"/>
        <end position="30"/>
    </location>
</feature>
<keyword evidence="3" id="KW-1185">Reference proteome</keyword>
<evidence type="ECO:0008006" key="4">
    <source>
        <dbReference type="Google" id="ProtNLM"/>
    </source>
</evidence>
<dbReference type="PROSITE" id="PS51257">
    <property type="entry name" value="PROKAR_LIPOPROTEIN"/>
    <property type="match status" value="1"/>
</dbReference>
<reference evidence="2 3" key="1">
    <citation type="journal article" date="2018" name="Appl. Microbiol. Biotechnol.">
        <title>Co-cultivation of the strictly anaerobic methanogen Methanosarcina barkeri with aerobic methanotrophs in an oxygen-limited membrane bioreactor.</title>
        <authorList>
            <person name="In 't Zandt M.H."/>
            <person name="van den Bosch T.J.M."/>
            <person name="Rijkers R."/>
            <person name="van Kessel M.A.H.J."/>
            <person name="Jetten M.S.M."/>
            <person name="Welte C.U."/>
        </authorList>
    </citation>
    <scope>NUCLEOTIDE SEQUENCE [LARGE SCALE GENOMIC DNA]</scope>
    <source>
        <strain evidence="2 3">DSM 17706</strain>
    </source>
</reference>
<comment type="caution">
    <text evidence="2">The sequence shown here is derived from an EMBL/GenBank/DDBJ whole genome shotgun (WGS) entry which is preliminary data.</text>
</comment>
<keyword evidence="1" id="KW-0472">Membrane</keyword>
<evidence type="ECO:0000313" key="2">
    <source>
        <dbReference type="EMBL" id="PWB93673.1"/>
    </source>
</evidence>
<organism evidence="2 3">
    <name type="scientific">Methylosinus sporium</name>
    <dbReference type="NCBI Taxonomy" id="428"/>
    <lineage>
        <taxon>Bacteria</taxon>
        <taxon>Pseudomonadati</taxon>
        <taxon>Pseudomonadota</taxon>
        <taxon>Alphaproteobacteria</taxon>
        <taxon>Hyphomicrobiales</taxon>
        <taxon>Methylocystaceae</taxon>
        <taxon>Methylosinus</taxon>
    </lineage>
</organism>
<keyword evidence="1" id="KW-0812">Transmembrane</keyword>
<evidence type="ECO:0000313" key="3">
    <source>
        <dbReference type="Proteomes" id="UP000245137"/>
    </source>
</evidence>
<keyword evidence="1" id="KW-1133">Transmembrane helix</keyword>
<protein>
    <recommendedName>
        <fullName evidence="4">LGFP repeat-containing protein</fullName>
    </recommendedName>
</protein>
<sequence length="414" mass="44924">MSNHKYLIGLVVVGNLCATAACAFAVYGAIGDKWRALGGERGTLGDARSDEADARYGGRFNRFAFGFIYWHPETGANAVWGAIGQKWAQTGFENYGYPITDESTAPDSIGRYNHFRAVHLAGKPEASIYWTPETGAHAVYGAIRGKWAQLGWERALGYPITDESTAPDSIGRYNHFRAVHLAGKPEASIYWTPETGAHAVYGAIRGKWAQLGWERALGYPIIDESTTPDTVGRYNHFRAIHSPGKPEASIYWTPQTGAVEIYGAIRQKWADMGWERSALGYPITAEYQEHQGAPIRRQDFQRGSLWWSPATGVRTQPIGVTPQISISSLTDAGGRFFRVDGTNFTPNGNVNIEYSITAGGAPTTTSFGELQSVATTVGAVTARIDVHLVNVSQATVKATDLSSHASATAMVDGQ</sequence>